<proteinExistence type="inferred from homology"/>
<evidence type="ECO:0000256" key="2">
    <source>
        <dbReference type="ARBA" id="ARBA00008682"/>
    </source>
</evidence>
<dbReference type="GO" id="GO:0006032">
    <property type="term" value="P:chitin catabolic process"/>
    <property type="evidence" value="ECO:0007669"/>
    <property type="project" value="UniProtKB-KW"/>
</dbReference>
<dbReference type="GO" id="GO:0000272">
    <property type="term" value="P:polysaccharide catabolic process"/>
    <property type="evidence" value="ECO:0007669"/>
    <property type="project" value="UniProtKB-KW"/>
</dbReference>
<evidence type="ECO:0000256" key="9">
    <source>
        <dbReference type="ARBA" id="ARBA00023295"/>
    </source>
</evidence>
<dbReference type="InterPro" id="IPR036779">
    <property type="entry name" value="LysM_dom_sf"/>
</dbReference>
<dbReference type="Gene3D" id="3.10.50.10">
    <property type="match status" value="1"/>
</dbReference>
<comment type="caution">
    <text evidence="15">The sequence shown here is derived from an EMBL/GenBank/DDBJ whole genome shotgun (WGS) entry which is preliminary data.</text>
</comment>
<dbReference type="InterPro" id="IPR036861">
    <property type="entry name" value="Endochitinase-like_sf"/>
</dbReference>
<dbReference type="PANTHER" id="PTHR47700">
    <property type="entry name" value="V CHITINASE, PUTATIVE (AFU_ORTHOLOGUE AFUA_6G13720)-RELATED"/>
    <property type="match status" value="1"/>
</dbReference>
<dbReference type="GO" id="GO:0008843">
    <property type="term" value="F:endochitinase activity"/>
    <property type="evidence" value="ECO:0007669"/>
    <property type="project" value="UniProtKB-EC"/>
</dbReference>
<evidence type="ECO:0000256" key="4">
    <source>
        <dbReference type="ARBA" id="ARBA00022669"/>
    </source>
</evidence>
<gene>
    <name evidence="15" type="primary">KTXA</name>
    <name evidence="15" type="ORF">LSUE1_G006544</name>
</gene>
<dbReference type="Gene3D" id="3.20.20.80">
    <property type="entry name" value="Glycosidases"/>
    <property type="match status" value="1"/>
</dbReference>
<evidence type="ECO:0000259" key="13">
    <source>
        <dbReference type="PROSITE" id="PS51782"/>
    </source>
</evidence>
<keyword evidence="8" id="KW-0119">Carbohydrate metabolism</keyword>
<keyword evidence="16" id="KW-1185">Reference proteome</keyword>
<evidence type="ECO:0000256" key="6">
    <source>
        <dbReference type="ARBA" id="ARBA00023024"/>
    </source>
</evidence>
<evidence type="ECO:0000256" key="5">
    <source>
        <dbReference type="ARBA" id="ARBA00022801"/>
    </source>
</evidence>
<evidence type="ECO:0000259" key="14">
    <source>
        <dbReference type="PROSITE" id="PS51910"/>
    </source>
</evidence>
<keyword evidence="9 11" id="KW-0326">Glycosidase</keyword>
<evidence type="ECO:0000256" key="11">
    <source>
        <dbReference type="RuleBase" id="RU000489"/>
    </source>
</evidence>
<dbReference type="Pfam" id="PF00704">
    <property type="entry name" value="Glyco_hydro_18"/>
    <property type="match status" value="1"/>
</dbReference>
<dbReference type="InterPro" id="IPR011583">
    <property type="entry name" value="Chitinase_II/V-like_cat"/>
</dbReference>
<evidence type="ECO:0000256" key="10">
    <source>
        <dbReference type="ARBA" id="ARBA00023326"/>
    </source>
</evidence>
<evidence type="ECO:0000313" key="15">
    <source>
        <dbReference type="EMBL" id="TVY81252.1"/>
    </source>
</evidence>
<keyword evidence="10" id="KW-0624">Polysaccharide degradation</keyword>
<dbReference type="InterPro" id="IPR017853">
    <property type="entry name" value="GH"/>
</dbReference>
<keyword evidence="5 11" id="KW-0378">Hydrolase</keyword>
<dbReference type="SUPFAM" id="SSF51445">
    <property type="entry name" value="(Trans)glycosidases"/>
    <property type="match status" value="1"/>
</dbReference>
<dbReference type="Proteomes" id="UP000469558">
    <property type="component" value="Unassembled WGS sequence"/>
</dbReference>
<sequence>MSPITWHTVVGLLVATFVLAGTVASLEDSADAAIVLSILGTATRLSVSALPEPTNQASLLEQARKPLVPAFEFARNICPFKCDEAGHDPGNWTVYHSIERLAWCHQTLLLDFAIHTPLYDPSTHVTIRSCSVSNDVINPQITALRAPELTLHNAQVSLQMATLGTTTQANAGDVTQAAQEIFNYISSSNGSCESTVLFASTGSVTIGFYAGSQIQSQGLAISILQQFIAQAYGSGFPQSSVVQLCGSEDRGIDFMLGIAVNIDASLDFVQKSVSSWSNGECVTANGGETMKLAAWNSVSLWVPTFSNDSFAVDNTIANSTVTSPSLRPLQLNGGDCTTIQVVSQDSCATLAAKCGISGFEFESYNTAIHPSLCSTLSVGEYVCCSKGSLPNLSPKPNSDGSCASYLVVADDSCWALEGKYTLTSNQIENYNKNTWGWNGCGNLQIGVKMCLSQGTPPMPAPIVNAVCGPQVVGSLPPTDSETLANLNLCPLNACCDIWGQCGVTLDFCVPGNSTTNAPGTAAPGQNGCISSCGVTGVKSDPPTQFMKIGYFEGFDQQRPCLNMEVTDINPNANYTHVHLAFAAITTDFNVDTSAIQGQFDLFVQMTGFKKIVSFGGWSFSTDANTFPIFRHGVTEANRANFIANLVTFVKQNNLDGLDFDWEYPGAPDIPGIPAGSPDDGMNYYSFLLGLRKALSPEKTISIAAPASYWYLKGFPIKLMGTILDYVVYMTYDLHGQWDYGNTFSDSGCPHGNCLQSHVNITETIVAIDMLTKAGVPSYKVVVGIASYGRAFQMTTPGCTGPSCTYTGPLSGATPGQCTQTAGYLAGAEIDSIIAQGGITFLDDTLSNILVYNGTQWAAYMDESNKGIRTSTYRTQLNLGGTSEWAIDLASESNGDDLDDSSDDESYDDSSNFTAPCDYTLSFSSLTQFESVSDQYPAYCAEIYALEALLSELAEASANYTDADNGYDGLFGYYVKYIKDMVPLALDKFMIVSEDDSRSMAPATNTSSAP</sequence>
<dbReference type="CDD" id="cd00035">
    <property type="entry name" value="ChtBD1"/>
    <property type="match status" value="1"/>
</dbReference>
<dbReference type="SUPFAM" id="SSF57016">
    <property type="entry name" value="Plant lectins/antimicrobial peptides"/>
    <property type="match status" value="1"/>
</dbReference>
<evidence type="ECO:0000256" key="8">
    <source>
        <dbReference type="ARBA" id="ARBA00023277"/>
    </source>
</evidence>
<dbReference type="InterPro" id="IPR001579">
    <property type="entry name" value="Glyco_hydro_18_chit_AS"/>
</dbReference>
<dbReference type="PROSITE" id="PS01095">
    <property type="entry name" value="GH18_1"/>
    <property type="match status" value="1"/>
</dbReference>
<dbReference type="SUPFAM" id="SSF54556">
    <property type="entry name" value="Chitinase insertion domain"/>
    <property type="match status" value="1"/>
</dbReference>
<feature type="domain" description="GH18" evidence="14">
    <location>
        <begin position="545"/>
        <end position="908"/>
    </location>
</feature>
<feature type="domain" description="LysM" evidence="13">
    <location>
        <begin position="403"/>
        <end position="451"/>
    </location>
</feature>
<dbReference type="PROSITE" id="PS51910">
    <property type="entry name" value="GH18_2"/>
    <property type="match status" value="1"/>
</dbReference>
<comment type="catalytic activity">
    <reaction evidence="1">
        <text>Random endo-hydrolysis of N-acetyl-beta-D-glucosaminide (1-&gt;4)-beta-linkages in chitin and chitodextrins.</text>
        <dbReference type="EC" id="3.2.1.14"/>
    </reaction>
</comment>
<evidence type="ECO:0000256" key="7">
    <source>
        <dbReference type="ARBA" id="ARBA00023026"/>
    </source>
</evidence>
<comment type="similarity">
    <text evidence="2">Belongs to the glycosyl hydrolase 18 family. Chitinase class V subfamily.</text>
</comment>
<dbReference type="InterPro" id="IPR001223">
    <property type="entry name" value="Glyco_hydro18_cat"/>
</dbReference>
<dbReference type="SMART" id="SM00636">
    <property type="entry name" value="Glyco_18"/>
    <property type="match status" value="1"/>
</dbReference>
<keyword evidence="7" id="KW-0843">Virulence</keyword>
<keyword evidence="12" id="KW-0732">Signal</keyword>
<dbReference type="EMBL" id="QGMK01000514">
    <property type="protein sequence ID" value="TVY81252.1"/>
    <property type="molecule type" value="Genomic_DNA"/>
</dbReference>
<keyword evidence="4" id="KW-0147">Chitin-binding</keyword>
<dbReference type="AlphaFoldDB" id="A0A8T9C868"/>
<dbReference type="CDD" id="cd02878">
    <property type="entry name" value="GH18_zymocin_alpha"/>
    <property type="match status" value="1"/>
</dbReference>
<reference evidence="15 16" key="1">
    <citation type="submission" date="2018-05" db="EMBL/GenBank/DDBJ databases">
        <title>Genome sequencing and assembly of the regulated plant pathogen Lachnellula willkommii and related sister species for the development of diagnostic species identification markers.</title>
        <authorList>
            <person name="Giroux E."/>
            <person name="Bilodeau G."/>
        </authorList>
    </citation>
    <scope>NUCLEOTIDE SEQUENCE [LARGE SCALE GENOMIC DNA]</scope>
    <source>
        <strain evidence="15 16">CBS 268.59</strain>
    </source>
</reference>
<evidence type="ECO:0000256" key="12">
    <source>
        <dbReference type="SAM" id="SignalP"/>
    </source>
</evidence>
<organism evidence="15 16">
    <name type="scientific">Lachnellula suecica</name>
    <dbReference type="NCBI Taxonomy" id="602035"/>
    <lineage>
        <taxon>Eukaryota</taxon>
        <taxon>Fungi</taxon>
        <taxon>Dikarya</taxon>
        <taxon>Ascomycota</taxon>
        <taxon>Pezizomycotina</taxon>
        <taxon>Leotiomycetes</taxon>
        <taxon>Helotiales</taxon>
        <taxon>Lachnaceae</taxon>
        <taxon>Lachnellula</taxon>
    </lineage>
</organism>
<feature type="chain" id="PRO_5035814208" description="chitinase" evidence="12">
    <location>
        <begin position="21"/>
        <end position="1009"/>
    </location>
</feature>
<evidence type="ECO:0000313" key="16">
    <source>
        <dbReference type="Proteomes" id="UP000469558"/>
    </source>
</evidence>
<dbReference type="InterPro" id="IPR029070">
    <property type="entry name" value="Chitinase_insertion_sf"/>
</dbReference>
<accession>A0A8T9C868</accession>
<evidence type="ECO:0000256" key="1">
    <source>
        <dbReference type="ARBA" id="ARBA00000822"/>
    </source>
</evidence>
<dbReference type="InterPro" id="IPR053214">
    <property type="entry name" value="LysM12-like"/>
</dbReference>
<feature type="domain" description="LysM" evidence="13">
    <location>
        <begin position="337"/>
        <end position="384"/>
    </location>
</feature>
<protein>
    <recommendedName>
        <fullName evidence="3">chitinase</fullName>
        <ecNumber evidence="3">3.2.1.14</ecNumber>
    </recommendedName>
</protein>
<dbReference type="OrthoDB" id="73875at2759"/>
<dbReference type="Gene3D" id="3.30.60.10">
    <property type="entry name" value="Endochitinase-like"/>
    <property type="match status" value="1"/>
</dbReference>
<dbReference type="GO" id="GO:0008061">
    <property type="term" value="F:chitin binding"/>
    <property type="evidence" value="ECO:0007669"/>
    <property type="project" value="UniProtKB-KW"/>
</dbReference>
<evidence type="ECO:0000256" key="3">
    <source>
        <dbReference type="ARBA" id="ARBA00012729"/>
    </source>
</evidence>
<dbReference type="InterPro" id="IPR018392">
    <property type="entry name" value="LysM"/>
</dbReference>
<dbReference type="PANTHER" id="PTHR47700:SF2">
    <property type="entry name" value="CHITINASE"/>
    <property type="match status" value="1"/>
</dbReference>
<dbReference type="EC" id="3.2.1.14" evidence="3"/>
<feature type="signal peptide" evidence="12">
    <location>
        <begin position="1"/>
        <end position="20"/>
    </location>
</feature>
<dbReference type="Gene3D" id="3.10.350.10">
    <property type="entry name" value="LysM domain"/>
    <property type="match status" value="2"/>
</dbReference>
<name>A0A8T9C868_9HELO</name>
<dbReference type="PROSITE" id="PS51782">
    <property type="entry name" value="LYSM"/>
    <property type="match status" value="2"/>
</dbReference>
<keyword evidence="6" id="KW-0146">Chitin degradation</keyword>